<keyword evidence="5" id="KW-0067">ATP-binding</keyword>
<evidence type="ECO:0000256" key="4">
    <source>
        <dbReference type="ARBA" id="ARBA00022777"/>
    </source>
</evidence>
<dbReference type="PROSITE" id="PS00584">
    <property type="entry name" value="PFKB_KINASES_2"/>
    <property type="match status" value="1"/>
</dbReference>
<evidence type="ECO:0000256" key="2">
    <source>
        <dbReference type="ARBA" id="ARBA00022679"/>
    </source>
</evidence>
<name>A0A4Y8TWM7_9MICC</name>
<evidence type="ECO:0000313" key="7">
    <source>
        <dbReference type="EMBL" id="TFH56238.1"/>
    </source>
</evidence>
<dbReference type="InterPro" id="IPR002173">
    <property type="entry name" value="Carboh/pur_kinase_PfkB_CS"/>
</dbReference>
<evidence type="ECO:0000313" key="8">
    <source>
        <dbReference type="Proteomes" id="UP000297638"/>
    </source>
</evidence>
<evidence type="ECO:0000256" key="1">
    <source>
        <dbReference type="ARBA" id="ARBA00010688"/>
    </source>
</evidence>
<dbReference type="PROSITE" id="PS00583">
    <property type="entry name" value="PFKB_KINASES_1"/>
    <property type="match status" value="1"/>
</dbReference>
<protein>
    <submittedName>
        <fullName evidence="7">Carbohydrate kinase</fullName>
    </submittedName>
</protein>
<keyword evidence="2" id="KW-0808">Transferase</keyword>
<gene>
    <name evidence="7" type="ORF">EXY26_04065</name>
</gene>
<organism evidence="7 8">
    <name type="scientific">Glutamicibacter arilaitensis</name>
    <dbReference type="NCBI Taxonomy" id="256701"/>
    <lineage>
        <taxon>Bacteria</taxon>
        <taxon>Bacillati</taxon>
        <taxon>Actinomycetota</taxon>
        <taxon>Actinomycetes</taxon>
        <taxon>Micrococcales</taxon>
        <taxon>Micrococcaceae</taxon>
        <taxon>Glutamicibacter</taxon>
    </lineage>
</organism>
<dbReference type="AlphaFoldDB" id="A0A4Y8TWM7"/>
<dbReference type="InterPro" id="IPR011611">
    <property type="entry name" value="PfkB_dom"/>
</dbReference>
<dbReference type="Pfam" id="PF00294">
    <property type="entry name" value="PfkB"/>
    <property type="match status" value="1"/>
</dbReference>
<dbReference type="PANTHER" id="PTHR43085">
    <property type="entry name" value="HEXOKINASE FAMILY MEMBER"/>
    <property type="match status" value="1"/>
</dbReference>
<dbReference type="PANTHER" id="PTHR43085:SF1">
    <property type="entry name" value="PSEUDOURIDINE KINASE-RELATED"/>
    <property type="match status" value="1"/>
</dbReference>
<comment type="similarity">
    <text evidence="1">Belongs to the carbohydrate kinase PfkB family.</text>
</comment>
<proteinExistence type="inferred from homology"/>
<dbReference type="InterPro" id="IPR050306">
    <property type="entry name" value="PfkB_Carbo_kinase"/>
</dbReference>
<dbReference type="EMBL" id="SPDS01000001">
    <property type="protein sequence ID" value="TFH56238.1"/>
    <property type="molecule type" value="Genomic_DNA"/>
</dbReference>
<feature type="domain" description="Carbohydrate kinase PfkB" evidence="6">
    <location>
        <begin position="31"/>
        <end position="306"/>
    </location>
</feature>
<sequence length="320" mass="33875">MPDHTNGLFYAGLRRINAMVTIQVAGEALVDIVDGVAHPGGSPMNVAVGLGRLGHNVLLQTDIGEDEHGRLITEHVTASGVQLAAGSHTDARTSSATVVLDESGDANYEFQLNCKLQNMASTEAELFHSGSIAAFQGPSAARIHEAFQTSPAGQILSFDPNLRPELVENRADAVKQIEKLAGLADIVKLSDEDALWLYPGWDTNRILEHFLARGASLAVITFGARGAEARTAHSEVMVPSVSVRTVDTVGAGDAFMSGLLHSILESSLAQSLRDGTELDSLEIEKVMKIASVCAGITVSRAGANPPTLEELNQFLTATSR</sequence>
<reference evidence="7 8" key="1">
    <citation type="submission" date="2019-03" db="EMBL/GenBank/DDBJ databases">
        <title>Glutamicibacter sp. LJH19 genome.</title>
        <authorList>
            <person name="Sinai Borker S."/>
            <person name="Kumar R."/>
        </authorList>
    </citation>
    <scope>NUCLEOTIDE SEQUENCE [LARGE SCALE GENOMIC DNA]</scope>
    <source>
        <strain evidence="7 8">LJH19</strain>
    </source>
</reference>
<dbReference type="GO" id="GO:0005524">
    <property type="term" value="F:ATP binding"/>
    <property type="evidence" value="ECO:0007669"/>
    <property type="project" value="UniProtKB-KW"/>
</dbReference>
<dbReference type="GO" id="GO:0016301">
    <property type="term" value="F:kinase activity"/>
    <property type="evidence" value="ECO:0007669"/>
    <property type="project" value="UniProtKB-KW"/>
</dbReference>
<dbReference type="InterPro" id="IPR029056">
    <property type="entry name" value="Ribokinase-like"/>
</dbReference>
<dbReference type="Proteomes" id="UP000297638">
    <property type="component" value="Unassembled WGS sequence"/>
</dbReference>
<comment type="caution">
    <text evidence="7">The sequence shown here is derived from an EMBL/GenBank/DDBJ whole genome shotgun (WGS) entry which is preliminary data.</text>
</comment>
<dbReference type="SUPFAM" id="SSF53613">
    <property type="entry name" value="Ribokinase-like"/>
    <property type="match status" value="1"/>
</dbReference>
<dbReference type="CDD" id="cd01167">
    <property type="entry name" value="bac_FRK"/>
    <property type="match status" value="1"/>
</dbReference>
<evidence type="ECO:0000256" key="5">
    <source>
        <dbReference type="ARBA" id="ARBA00022840"/>
    </source>
</evidence>
<keyword evidence="3" id="KW-0547">Nucleotide-binding</keyword>
<keyword evidence="4 7" id="KW-0418">Kinase</keyword>
<evidence type="ECO:0000256" key="3">
    <source>
        <dbReference type="ARBA" id="ARBA00022741"/>
    </source>
</evidence>
<evidence type="ECO:0000259" key="6">
    <source>
        <dbReference type="Pfam" id="PF00294"/>
    </source>
</evidence>
<accession>A0A4Y8TWM7</accession>
<dbReference type="Gene3D" id="3.40.1190.20">
    <property type="match status" value="1"/>
</dbReference>